<dbReference type="RefSeq" id="WP_055085890.1">
    <property type="nucleotide sequence ID" value="NZ_CXSU01000012.1"/>
</dbReference>
<accession>A0A0M6YKH7</accession>
<proteinExistence type="inferred from homology"/>
<sequence length="287" mass="30409">MTWRDRGLALVSRGVVKQVLRLPLPWSIHRQAFRLTAPTLPLPGVDYGSEDIAGVPCEVVTPPNPEGTLLWLHGGGFVLGSARSYSGMAAALARLSGYRIVLPNYRLAPEHPYPAAPDDCLAVARRLAVDGPFALGGDSAGGCLAVVTLADLLRDGTAPTCMILASPAGDLDPARAVPTASNELLFPLSVLYRVVAAYVGTADPRDPRVSPVHGEYAGGPPTLFQCAKGELLETDTDALADRLRAGGARVEVEKTEGVPHVWQLFAGRTPKADRAIARMADFLRAHP</sequence>
<name>A0A0M6YKH7_9RHOB</name>
<dbReference type="Gene3D" id="3.40.50.1820">
    <property type="entry name" value="alpha/beta hydrolase"/>
    <property type="match status" value="1"/>
</dbReference>
<reference evidence="4 5" key="1">
    <citation type="submission" date="2015-07" db="EMBL/GenBank/DDBJ databases">
        <authorList>
            <person name="Noorani M."/>
        </authorList>
    </citation>
    <scope>NUCLEOTIDE SEQUENCE [LARGE SCALE GENOMIC DNA]</scope>
    <source>
        <strain evidence="4 5">CECT 7802</strain>
    </source>
</reference>
<evidence type="ECO:0000256" key="2">
    <source>
        <dbReference type="ARBA" id="ARBA00022801"/>
    </source>
</evidence>
<evidence type="ECO:0000313" key="4">
    <source>
        <dbReference type="EMBL" id="CTQ50404.1"/>
    </source>
</evidence>
<dbReference type="InterPro" id="IPR029058">
    <property type="entry name" value="AB_hydrolase_fold"/>
</dbReference>
<dbReference type="AlphaFoldDB" id="A0A0M6YKH7"/>
<evidence type="ECO:0000313" key="5">
    <source>
        <dbReference type="Proteomes" id="UP000049222"/>
    </source>
</evidence>
<comment type="similarity">
    <text evidence="1">Belongs to the 'GDXG' lipolytic enzyme family.</text>
</comment>
<feature type="domain" description="Alpha/beta hydrolase fold-3" evidence="3">
    <location>
        <begin position="69"/>
        <end position="263"/>
    </location>
</feature>
<dbReference type="SUPFAM" id="SSF53474">
    <property type="entry name" value="alpha/beta-Hydrolases"/>
    <property type="match status" value="1"/>
</dbReference>
<organism evidence="4 5">
    <name type="scientific">Jannaschia donghaensis</name>
    <dbReference type="NCBI Taxonomy" id="420998"/>
    <lineage>
        <taxon>Bacteria</taxon>
        <taxon>Pseudomonadati</taxon>
        <taxon>Pseudomonadota</taxon>
        <taxon>Alphaproteobacteria</taxon>
        <taxon>Rhodobacterales</taxon>
        <taxon>Roseobacteraceae</taxon>
        <taxon>Jannaschia</taxon>
    </lineage>
</organism>
<dbReference type="EMBL" id="CXSU01000012">
    <property type="protein sequence ID" value="CTQ50404.1"/>
    <property type="molecule type" value="Genomic_DNA"/>
</dbReference>
<dbReference type="Proteomes" id="UP000049222">
    <property type="component" value="Unassembled WGS sequence"/>
</dbReference>
<keyword evidence="5" id="KW-1185">Reference proteome</keyword>
<protein>
    <submittedName>
        <fullName evidence="4">Putative acetyl-hydrolase LipR</fullName>
        <ecNumber evidence="4">3.1.1.-</ecNumber>
    </submittedName>
</protein>
<dbReference type="PANTHER" id="PTHR48081">
    <property type="entry name" value="AB HYDROLASE SUPERFAMILY PROTEIN C4A8.06C"/>
    <property type="match status" value="1"/>
</dbReference>
<evidence type="ECO:0000259" key="3">
    <source>
        <dbReference type="Pfam" id="PF07859"/>
    </source>
</evidence>
<gene>
    <name evidence="4" type="primary">lipR</name>
    <name evidence="4" type="ORF">JDO7802_02428</name>
</gene>
<dbReference type="EC" id="3.1.1.-" evidence="4"/>
<evidence type="ECO:0000256" key="1">
    <source>
        <dbReference type="ARBA" id="ARBA00010515"/>
    </source>
</evidence>
<dbReference type="OrthoDB" id="9806180at2"/>
<dbReference type="GO" id="GO:0004806">
    <property type="term" value="F:triacylglycerol lipase activity"/>
    <property type="evidence" value="ECO:0007669"/>
    <property type="project" value="TreeGrafter"/>
</dbReference>
<dbReference type="InterPro" id="IPR050300">
    <property type="entry name" value="GDXG_lipolytic_enzyme"/>
</dbReference>
<dbReference type="InterPro" id="IPR013094">
    <property type="entry name" value="AB_hydrolase_3"/>
</dbReference>
<dbReference type="PANTHER" id="PTHR48081:SF30">
    <property type="entry name" value="ACETYL-HYDROLASE LIPR-RELATED"/>
    <property type="match status" value="1"/>
</dbReference>
<dbReference type="STRING" id="420998.JDO7802_02428"/>
<keyword evidence="2 4" id="KW-0378">Hydrolase</keyword>
<dbReference type="Pfam" id="PF07859">
    <property type="entry name" value="Abhydrolase_3"/>
    <property type="match status" value="1"/>
</dbReference>